<dbReference type="EMBL" id="JASSZA010000009">
    <property type="protein sequence ID" value="KAK2102528.1"/>
    <property type="molecule type" value="Genomic_DNA"/>
</dbReference>
<evidence type="ECO:0000259" key="1">
    <source>
        <dbReference type="Pfam" id="PF25504"/>
    </source>
</evidence>
<accession>A0ABQ9UZI9</accession>
<evidence type="ECO:0000313" key="3">
    <source>
        <dbReference type="Proteomes" id="UP001266305"/>
    </source>
</evidence>
<dbReference type="InterPro" id="IPR057397">
    <property type="entry name" value="HEAT_5MP1_2"/>
</dbReference>
<sequence>MDNRLMELLSANKQSIEHFTECFTEAGLKELSEYVHYQQTIGAHKALQRELQEQMSCGDPFKDIIFYAKEEMKKTNIRINCHWMSLVGWNEHCGMEQKRRACIGASHQAL</sequence>
<reference evidence="2 3" key="1">
    <citation type="submission" date="2023-05" db="EMBL/GenBank/DDBJ databases">
        <title>B98-5 Cell Line De Novo Hybrid Assembly: An Optical Mapping Approach.</title>
        <authorList>
            <person name="Kananen K."/>
            <person name="Auerbach J.A."/>
            <person name="Kautto E."/>
            <person name="Blachly J.S."/>
        </authorList>
    </citation>
    <scope>NUCLEOTIDE SEQUENCE [LARGE SCALE GENOMIC DNA]</scope>
    <source>
        <strain evidence="2">B95-8</strain>
        <tissue evidence="2">Cell line</tissue>
    </source>
</reference>
<protein>
    <submittedName>
        <fullName evidence="2">Basic leucine zipper and W2 domain-containing protein 1</fullName>
    </submittedName>
</protein>
<proteinExistence type="predicted"/>
<comment type="caution">
    <text evidence="2">The sequence shown here is derived from an EMBL/GenBank/DDBJ whole genome shotgun (WGS) entry which is preliminary data.</text>
</comment>
<feature type="domain" description="5MP1/2-like HEAT" evidence="1">
    <location>
        <begin position="1"/>
        <end position="41"/>
    </location>
</feature>
<dbReference type="Proteomes" id="UP001266305">
    <property type="component" value="Unassembled WGS sequence"/>
</dbReference>
<gene>
    <name evidence="2" type="primary">BZW1_2</name>
    <name evidence="2" type="ORF">P7K49_020195</name>
</gene>
<keyword evidence="3" id="KW-1185">Reference proteome</keyword>
<dbReference type="PANTHER" id="PTHR14208">
    <property type="entry name" value="BASIC LEUCINE ZIPPER AND W2 DOMAIN-CONTAINING PROTEIN"/>
    <property type="match status" value="1"/>
</dbReference>
<dbReference type="PANTHER" id="PTHR14208:SF0">
    <property type="entry name" value="EIF5-MIMIC PROTEIN 2"/>
    <property type="match status" value="1"/>
</dbReference>
<dbReference type="Pfam" id="PF25504">
    <property type="entry name" value="HEAT_5MP1_2"/>
    <property type="match status" value="1"/>
</dbReference>
<evidence type="ECO:0000313" key="2">
    <source>
        <dbReference type="EMBL" id="KAK2102528.1"/>
    </source>
</evidence>
<organism evidence="2 3">
    <name type="scientific">Saguinus oedipus</name>
    <name type="common">Cotton-top tamarin</name>
    <name type="synonym">Oedipomidas oedipus</name>
    <dbReference type="NCBI Taxonomy" id="9490"/>
    <lineage>
        <taxon>Eukaryota</taxon>
        <taxon>Metazoa</taxon>
        <taxon>Chordata</taxon>
        <taxon>Craniata</taxon>
        <taxon>Vertebrata</taxon>
        <taxon>Euteleostomi</taxon>
        <taxon>Mammalia</taxon>
        <taxon>Eutheria</taxon>
        <taxon>Euarchontoglires</taxon>
        <taxon>Primates</taxon>
        <taxon>Haplorrhini</taxon>
        <taxon>Platyrrhini</taxon>
        <taxon>Cebidae</taxon>
        <taxon>Callitrichinae</taxon>
        <taxon>Saguinus</taxon>
    </lineage>
</organism>
<name>A0ABQ9UZI9_SAGOE</name>
<dbReference type="InterPro" id="IPR051245">
    <property type="entry name" value="eIF5-mimic_regulator"/>
</dbReference>